<dbReference type="InterPro" id="IPR036390">
    <property type="entry name" value="WH_DNA-bd_sf"/>
</dbReference>
<evidence type="ECO:0000256" key="2">
    <source>
        <dbReference type="ARBA" id="ARBA00023015"/>
    </source>
</evidence>
<dbReference type="AlphaFoldDB" id="A0A177EKM0"/>
<dbReference type="GO" id="GO:0000978">
    <property type="term" value="F:RNA polymerase II cis-regulatory region sequence-specific DNA binding"/>
    <property type="evidence" value="ECO:0007669"/>
    <property type="project" value="InterPro"/>
</dbReference>
<evidence type="ECO:0000313" key="7">
    <source>
        <dbReference type="EMBL" id="OAG31910.1"/>
    </source>
</evidence>
<comment type="caution">
    <text evidence="7">The sequence shown here is derived from an EMBL/GenBank/DDBJ whole genome shotgun (WGS) entry which is preliminary data.</text>
</comment>
<dbReference type="FunFam" id="1.10.10.10:FF:000008">
    <property type="entry name" value="E2F transcription factor 1"/>
    <property type="match status" value="1"/>
</dbReference>
<reference evidence="7 8" key="1">
    <citation type="submission" date="2016-02" db="EMBL/GenBank/DDBJ databases">
        <title>Discovery of a natural microsporidian pathogen with a broad tissue tropism in Caenorhabditis elegans.</title>
        <authorList>
            <person name="Luallen R.J."/>
            <person name="Reinke A.W."/>
            <person name="Tong L."/>
            <person name="Botts M.R."/>
            <person name="Felix M.-A."/>
            <person name="Troemel E.R."/>
        </authorList>
    </citation>
    <scope>NUCLEOTIDE SEQUENCE [LARGE SCALE GENOMIC DNA]</scope>
    <source>
        <strain evidence="7 8">JUm2807</strain>
    </source>
</reference>
<dbReference type="PANTHER" id="PTHR12081:SF18">
    <property type="entry name" value="TRANSCRIPTION FACTOR E2F2-RELATED"/>
    <property type="match status" value="1"/>
</dbReference>
<dbReference type="InterPro" id="IPR015633">
    <property type="entry name" value="E2F"/>
</dbReference>
<dbReference type="SMART" id="SM01372">
    <property type="entry name" value="E2F_TDP"/>
    <property type="match status" value="1"/>
</dbReference>
<dbReference type="Gene3D" id="1.10.10.10">
    <property type="entry name" value="Winged helix-like DNA-binding domain superfamily/Winged helix DNA-binding domain"/>
    <property type="match status" value="1"/>
</dbReference>
<dbReference type="Gene3D" id="6.10.250.540">
    <property type="match status" value="1"/>
</dbReference>
<dbReference type="PANTHER" id="PTHR12081">
    <property type="entry name" value="TRANSCRIPTION FACTOR E2F"/>
    <property type="match status" value="1"/>
</dbReference>
<dbReference type="EMBL" id="LTDL01000014">
    <property type="protein sequence ID" value="OAG31910.1"/>
    <property type="molecule type" value="Genomic_DNA"/>
</dbReference>
<feature type="domain" description="E2F/DP family winged-helix DNA-binding" evidence="6">
    <location>
        <begin position="28"/>
        <end position="93"/>
    </location>
</feature>
<evidence type="ECO:0000256" key="3">
    <source>
        <dbReference type="ARBA" id="ARBA00023125"/>
    </source>
</evidence>
<dbReference type="GO" id="GO:0000981">
    <property type="term" value="F:DNA-binding transcription factor activity, RNA polymerase II-specific"/>
    <property type="evidence" value="ECO:0007669"/>
    <property type="project" value="TreeGrafter"/>
</dbReference>
<keyword evidence="2 5" id="KW-0805">Transcription regulation</keyword>
<keyword evidence="8" id="KW-1185">Reference proteome</keyword>
<dbReference type="SUPFAM" id="SSF46785">
    <property type="entry name" value="Winged helix' DNA-binding domain"/>
    <property type="match status" value="1"/>
</dbReference>
<evidence type="ECO:0000256" key="1">
    <source>
        <dbReference type="ARBA" id="ARBA00010940"/>
    </source>
</evidence>
<dbReference type="InterPro" id="IPR037241">
    <property type="entry name" value="E2F-DP_heterodim"/>
</dbReference>
<proteinExistence type="inferred from homology"/>
<protein>
    <submittedName>
        <fullName evidence="7">Transcription factor E2F3</fullName>
    </submittedName>
</protein>
<dbReference type="Proteomes" id="UP000185944">
    <property type="component" value="Unassembled WGS sequence"/>
</dbReference>
<dbReference type="InterPro" id="IPR032198">
    <property type="entry name" value="E2F_CC-MB"/>
</dbReference>
<evidence type="ECO:0000313" key="8">
    <source>
        <dbReference type="Proteomes" id="UP000185944"/>
    </source>
</evidence>
<accession>A0A177EKM0</accession>
<comment type="similarity">
    <text evidence="1 5">Belongs to the E2F/DP family.</text>
</comment>
<dbReference type="GO" id="GO:0090575">
    <property type="term" value="C:RNA polymerase II transcription regulator complex"/>
    <property type="evidence" value="ECO:0007669"/>
    <property type="project" value="TreeGrafter"/>
</dbReference>
<dbReference type="RefSeq" id="XP_067545511.1">
    <property type="nucleotide sequence ID" value="XM_067687803.1"/>
</dbReference>
<dbReference type="VEuPathDB" id="MicrosporidiaDB:NEDG_00385"/>
<dbReference type="SUPFAM" id="SSF144074">
    <property type="entry name" value="E2F-DP heterodimerization region"/>
    <property type="match status" value="1"/>
</dbReference>
<sequence>MNNSPASSLFTFLSDIDTSEYRSILTSRAESSLGVITKRFLDLLKESPQMELDLNYAAKLLEIHKRRLYDITNVLEGIGYIKKKLKNNVKYIGGQGDVRCHTCGGTSIETTKDTSEVSRLLKKEQEIDARTAEVNSELHTLANQEENIKLAYITYTDLKSIENLSSVSLFAVKTPQGTILDFPDSENYGESLLTLTSTTGKIDVFHLQDTNDHMQQH</sequence>
<dbReference type="GO" id="GO:0046983">
    <property type="term" value="F:protein dimerization activity"/>
    <property type="evidence" value="ECO:0007669"/>
    <property type="project" value="InterPro"/>
</dbReference>
<name>A0A177EKM0_9MICR</name>
<keyword evidence="4 5" id="KW-0804">Transcription</keyword>
<keyword evidence="5" id="KW-0539">Nucleus</keyword>
<dbReference type="STRING" id="1805483.A0A177EKM0"/>
<comment type="subcellular location">
    <subcellularLocation>
        <location evidence="5">Nucleus</location>
    </subcellularLocation>
</comment>
<evidence type="ECO:0000256" key="4">
    <source>
        <dbReference type="ARBA" id="ARBA00023163"/>
    </source>
</evidence>
<dbReference type="Pfam" id="PF16421">
    <property type="entry name" value="E2F_CC-MB"/>
    <property type="match status" value="1"/>
</dbReference>
<dbReference type="InterPro" id="IPR036388">
    <property type="entry name" value="WH-like_DNA-bd_sf"/>
</dbReference>
<dbReference type="GeneID" id="93646735"/>
<dbReference type="InterPro" id="IPR003316">
    <property type="entry name" value="E2F_WHTH_DNA-bd_dom"/>
</dbReference>
<keyword evidence="3 5" id="KW-0238">DNA-binding</keyword>
<organism evidence="7 8">
    <name type="scientific">Nematocida displodere</name>
    <dbReference type="NCBI Taxonomy" id="1805483"/>
    <lineage>
        <taxon>Eukaryota</taxon>
        <taxon>Fungi</taxon>
        <taxon>Fungi incertae sedis</taxon>
        <taxon>Microsporidia</taxon>
        <taxon>Nematocida</taxon>
    </lineage>
</organism>
<dbReference type="OrthoDB" id="1743261at2759"/>
<evidence type="ECO:0000259" key="6">
    <source>
        <dbReference type="SMART" id="SM01372"/>
    </source>
</evidence>
<evidence type="ECO:0000256" key="5">
    <source>
        <dbReference type="RuleBase" id="RU003796"/>
    </source>
</evidence>
<dbReference type="Pfam" id="PF02319">
    <property type="entry name" value="WHD_E2F_TDP"/>
    <property type="match status" value="1"/>
</dbReference>
<gene>
    <name evidence="7" type="ORF">NEDG_00385</name>
</gene>